<evidence type="ECO:0000259" key="5">
    <source>
        <dbReference type="PROSITE" id="PS50893"/>
    </source>
</evidence>
<dbReference type="InterPro" id="IPR003439">
    <property type="entry name" value="ABC_transporter-like_ATP-bd"/>
</dbReference>
<dbReference type="RefSeq" id="WP_091489062.1">
    <property type="nucleotide sequence ID" value="NZ_LT629692.1"/>
</dbReference>
<organism evidence="6 7">
    <name type="scientific">Microbacterium pygmaeum</name>
    <dbReference type="NCBI Taxonomy" id="370764"/>
    <lineage>
        <taxon>Bacteria</taxon>
        <taxon>Bacillati</taxon>
        <taxon>Actinomycetota</taxon>
        <taxon>Actinomycetes</taxon>
        <taxon>Micrococcales</taxon>
        <taxon>Microbacteriaceae</taxon>
        <taxon>Microbacterium</taxon>
    </lineage>
</organism>
<keyword evidence="3" id="KW-0547">Nucleotide-binding</keyword>
<evidence type="ECO:0000313" key="7">
    <source>
        <dbReference type="Proteomes" id="UP000199009"/>
    </source>
</evidence>
<dbReference type="GO" id="GO:0016887">
    <property type="term" value="F:ATP hydrolysis activity"/>
    <property type="evidence" value="ECO:0007669"/>
    <property type="project" value="InterPro"/>
</dbReference>
<evidence type="ECO:0000256" key="2">
    <source>
        <dbReference type="ARBA" id="ARBA00022448"/>
    </source>
</evidence>
<dbReference type="PROSITE" id="PS00211">
    <property type="entry name" value="ABC_TRANSPORTER_1"/>
    <property type="match status" value="1"/>
</dbReference>
<keyword evidence="7" id="KW-1185">Reference proteome</keyword>
<evidence type="ECO:0000256" key="4">
    <source>
        <dbReference type="ARBA" id="ARBA00022840"/>
    </source>
</evidence>
<sequence length="276" mass="29588">MSAPLLDVEGVSVELGRSPATRVLDELSLQIRAGEVVGLVGESGSGKTTLARTVLRAVNASSGAIRVEGREIQALSGRALRAWRRAGAVQYVFQDPLRSLDPGVSVRESVGEGLRIARVPRAERDRRVRSALGDVGLEDELADRLPGRLSGGQRQRAAIARALVMNPRLLVLDEPVSALDAASRDRVIRTLVALRDQRAAELGMLVISHDIGSLAALSDRLAVIHRGRIVEVGPTRRVVSAPQHPYTRLLIASVPVIGIDGPDRTERAALRALIHA</sequence>
<dbReference type="STRING" id="370764.SAMN04489810_1884"/>
<dbReference type="GO" id="GO:0005524">
    <property type="term" value="F:ATP binding"/>
    <property type="evidence" value="ECO:0007669"/>
    <property type="project" value="UniProtKB-KW"/>
</dbReference>
<dbReference type="GO" id="GO:0055085">
    <property type="term" value="P:transmembrane transport"/>
    <property type="evidence" value="ECO:0007669"/>
    <property type="project" value="UniProtKB-ARBA"/>
</dbReference>
<keyword evidence="2" id="KW-0813">Transport</keyword>
<feature type="domain" description="ABC transporter" evidence="5">
    <location>
        <begin position="6"/>
        <end position="251"/>
    </location>
</feature>
<dbReference type="Proteomes" id="UP000199009">
    <property type="component" value="Chromosome I"/>
</dbReference>
<dbReference type="InterPro" id="IPR027417">
    <property type="entry name" value="P-loop_NTPase"/>
</dbReference>
<dbReference type="PROSITE" id="PS50893">
    <property type="entry name" value="ABC_TRANSPORTER_2"/>
    <property type="match status" value="1"/>
</dbReference>
<evidence type="ECO:0000313" key="6">
    <source>
        <dbReference type="EMBL" id="SDH01195.1"/>
    </source>
</evidence>
<protein>
    <submittedName>
        <fullName evidence="6">Oligopeptide/dipeptide transporter, C-terminal region</fullName>
    </submittedName>
</protein>
<dbReference type="InterPro" id="IPR050319">
    <property type="entry name" value="ABC_transp_ATP-bind"/>
</dbReference>
<name>A0A1G7YXX9_9MICO</name>
<dbReference type="PANTHER" id="PTHR43776">
    <property type="entry name" value="TRANSPORT ATP-BINDING PROTEIN"/>
    <property type="match status" value="1"/>
</dbReference>
<accession>A0A1G7YXX9</accession>
<dbReference type="InterPro" id="IPR017871">
    <property type="entry name" value="ABC_transporter-like_CS"/>
</dbReference>
<reference evidence="6 7" key="1">
    <citation type="submission" date="2016-10" db="EMBL/GenBank/DDBJ databases">
        <authorList>
            <person name="de Groot N.N."/>
        </authorList>
    </citation>
    <scope>NUCLEOTIDE SEQUENCE [LARGE SCALE GENOMIC DNA]</scope>
    <source>
        <strain evidence="6 7">DSM 23142</strain>
    </source>
</reference>
<dbReference type="PANTHER" id="PTHR43776:SF7">
    <property type="entry name" value="D,D-DIPEPTIDE TRANSPORT ATP-BINDING PROTEIN DDPF-RELATED"/>
    <property type="match status" value="1"/>
</dbReference>
<dbReference type="CDD" id="cd03257">
    <property type="entry name" value="ABC_NikE_OppD_transporters"/>
    <property type="match status" value="1"/>
</dbReference>
<dbReference type="InterPro" id="IPR003593">
    <property type="entry name" value="AAA+_ATPase"/>
</dbReference>
<evidence type="ECO:0000256" key="1">
    <source>
        <dbReference type="ARBA" id="ARBA00005417"/>
    </source>
</evidence>
<dbReference type="SUPFAM" id="SSF52540">
    <property type="entry name" value="P-loop containing nucleoside triphosphate hydrolases"/>
    <property type="match status" value="1"/>
</dbReference>
<dbReference type="SMART" id="SM00382">
    <property type="entry name" value="AAA"/>
    <property type="match status" value="1"/>
</dbReference>
<dbReference type="InterPro" id="IPR013563">
    <property type="entry name" value="Oligopep_ABC_C"/>
</dbReference>
<dbReference type="Pfam" id="PF00005">
    <property type="entry name" value="ABC_tran"/>
    <property type="match status" value="1"/>
</dbReference>
<dbReference type="OrthoDB" id="3677453at2"/>
<comment type="similarity">
    <text evidence="1">Belongs to the ABC transporter superfamily.</text>
</comment>
<dbReference type="AlphaFoldDB" id="A0A1G7YXX9"/>
<gene>
    <name evidence="6" type="ORF">SAMN04489810_1884</name>
</gene>
<dbReference type="GO" id="GO:0015833">
    <property type="term" value="P:peptide transport"/>
    <property type="evidence" value="ECO:0007669"/>
    <property type="project" value="InterPro"/>
</dbReference>
<dbReference type="EMBL" id="LT629692">
    <property type="protein sequence ID" value="SDH01195.1"/>
    <property type="molecule type" value="Genomic_DNA"/>
</dbReference>
<dbReference type="Gene3D" id="3.40.50.300">
    <property type="entry name" value="P-loop containing nucleotide triphosphate hydrolases"/>
    <property type="match status" value="1"/>
</dbReference>
<proteinExistence type="inferred from homology"/>
<keyword evidence="4" id="KW-0067">ATP-binding</keyword>
<dbReference type="Pfam" id="PF08352">
    <property type="entry name" value="oligo_HPY"/>
    <property type="match status" value="1"/>
</dbReference>
<evidence type="ECO:0000256" key="3">
    <source>
        <dbReference type="ARBA" id="ARBA00022741"/>
    </source>
</evidence>